<evidence type="ECO:0000313" key="1">
    <source>
        <dbReference type="Proteomes" id="UP000036681"/>
    </source>
</evidence>
<sequence>MPEMIADHSEVSTALEVQIPLVLEAHAVSCALSHDGHCMCSLIQNEMVVFKEYNGAKVVPSSIYSKISFVC</sequence>
<dbReference type="WBParaSite" id="ALUE_0001041201-mRNA-1">
    <property type="protein sequence ID" value="ALUE_0001041201-mRNA-1"/>
    <property type="gene ID" value="ALUE_0001041201"/>
</dbReference>
<protein>
    <submittedName>
        <fullName evidence="2">CNH domain-containing protein</fullName>
    </submittedName>
</protein>
<proteinExistence type="predicted"/>
<reference evidence="2" key="1">
    <citation type="submission" date="2017-02" db="UniProtKB">
        <authorList>
            <consortium name="WormBaseParasite"/>
        </authorList>
    </citation>
    <scope>IDENTIFICATION</scope>
</reference>
<dbReference type="Proteomes" id="UP000036681">
    <property type="component" value="Unplaced"/>
</dbReference>
<evidence type="ECO:0000313" key="2">
    <source>
        <dbReference type="WBParaSite" id="ALUE_0001041201-mRNA-1"/>
    </source>
</evidence>
<keyword evidence="1" id="KW-1185">Reference proteome</keyword>
<name>A0A0M3I1Z8_ASCLU</name>
<accession>A0A0M3I1Z8</accession>
<organism evidence="1 2">
    <name type="scientific">Ascaris lumbricoides</name>
    <name type="common">Giant roundworm</name>
    <dbReference type="NCBI Taxonomy" id="6252"/>
    <lineage>
        <taxon>Eukaryota</taxon>
        <taxon>Metazoa</taxon>
        <taxon>Ecdysozoa</taxon>
        <taxon>Nematoda</taxon>
        <taxon>Chromadorea</taxon>
        <taxon>Rhabditida</taxon>
        <taxon>Spirurina</taxon>
        <taxon>Ascaridomorpha</taxon>
        <taxon>Ascaridoidea</taxon>
        <taxon>Ascarididae</taxon>
        <taxon>Ascaris</taxon>
    </lineage>
</organism>
<dbReference type="AlphaFoldDB" id="A0A0M3I1Z8"/>